<keyword evidence="1" id="KW-1185">Reference proteome</keyword>
<evidence type="ECO:0000313" key="2">
    <source>
        <dbReference type="RefSeq" id="XP_027769849.1"/>
    </source>
</evidence>
<sequence>MIECRFFHMLQLYLVTRSSSLDPYHRFNFFGYGDFRASAVLVHPKLHEHFHQVVVQKRFAFQEGSSQRKRDEGISFTKDPQHKRIDDLLITNLLSRHIQRSAHRIKYALLMELRLLFRLYLCCWYHIVHKLIYHVDMCWIFLCHSFAVEQISRTARWYVLCF</sequence>
<organism evidence="1 2">
    <name type="scientific">Solanum pennellii</name>
    <name type="common">Tomato</name>
    <name type="synonym">Lycopersicon pennellii</name>
    <dbReference type="NCBI Taxonomy" id="28526"/>
    <lineage>
        <taxon>Eukaryota</taxon>
        <taxon>Viridiplantae</taxon>
        <taxon>Streptophyta</taxon>
        <taxon>Embryophyta</taxon>
        <taxon>Tracheophyta</taxon>
        <taxon>Spermatophyta</taxon>
        <taxon>Magnoliopsida</taxon>
        <taxon>eudicotyledons</taxon>
        <taxon>Gunneridae</taxon>
        <taxon>Pentapetalae</taxon>
        <taxon>asterids</taxon>
        <taxon>lamiids</taxon>
        <taxon>Solanales</taxon>
        <taxon>Solanaceae</taxon>
        <taxon>Solanoideae</taxon>
        <taxon>Solaneae</taxon>
        <taxon>Solanum</taxon>
        <taxon>Solanum subgen. Lycopersicon</taxon>
    </lineage>
</organism>
<dbReference type="RefSeq" id="XP_027769849.1">
    <property type="nucleotide sequence ID" value="XM_027914048.1"/>
</dbReference>
<protein>
    <submittedName>
        <fullName evidence="2">Uncharacterized protein LOC114075614 isoform X1</fullName>
    </submittedName>
</protein>
<reference evidence="1" key="1">
    <citation type="journal article" date="2014" name="Nat. Genet.">
        <title>The genome of the stress-tolerant wild tomato species Solanum pennellii.</title>
        <authorList>
            <person name="Bolger A."/>
            <person name="Scossa F."/>
            <person name="Bolger M.E."/>
            <person name="Lanz C."/>
            <person name="Maumus F."/>
            <person name="Tohge T."/>
            <person name="Quesneville H."/>
            <person name="Alseekh S."/>
            <person name="Sorensen I."/>
            <person name="Lichtenstein G."/>
            <person name="Fich E.A."/>
            <person name="Conte M."/>
            <person name="Keller H."/>
            <person name="Schneeberger K."/>
            <person name="Schwacke R."/>
            <person name="Ofner I."/>
            <person name="Vrebalov J."/>
            <person name="Xu Y."/>
            <person name="Osorio S."/>
            <person name="Aflitos S.A."/>
            <person name="Schijlen E."/>
            <person name="Jimenez-Gomez J.M."/>
            <person name="Ryngajllo M."/>
            <person name="Kimura S."/>
            <person name="Kumar R."/>
            <person name="Koenig D."/>
            <person name="Headland L.R."/>
            <person name="Maloof J.N."/>
            <person name="Sinha N."/>
            <person name="van Ham R.C."/>
            <person name="Lankhorst R.K."/>
            <person name="Mao L."/>
            <person name="Vogel A."/>
            <person name="Arsova B."/>
            <person name="Panstruga R."/>
            <person name="Fei Z."/>
            <person name="Rose J.K."/>
            <person name="Zamir D."/>
            <person name="Carrari F."/>
            <person name="Giovannoni J.J."/>
            <person name="Weigel D."/>
            <person name="Usadel B."/>
            <person name="Fernie A.R."/>
        </authorList>
    </citation>
    <scope>NUCLEOTIDE SEQUENCE [LARGE SCALE GENOMIC DNA]</scope>
    <source>
        <strain evidence="1">cv. LA0716</strain>
    </source>
</reference>
<reference evidence="2" key="2">
    <citation type="submission" date="2025-08" db="UniProtKB">
        <authorList>
            <consortium name="RefSeq"/>
        </authorList>
    </citation>
    <scope>IDENTIFICATION</scope>
</reference>
<evidence type="ECO:0000313" key="1">
    <source>
        <dbReference type="Proteomes" id="UP000694930"/>
    </source>
</evidence>
<accession>A0ABM1V281</accession>
<gene>
    <name evidence="2" type="primary">LOC114075614</name>
</gene>
<name>A0ABM1V281_SOLPN</name>
<dbReference type="GeneID" id="114075614"/>
<dbReference type="Proteomes" id="UP000694930">
    <property type="component" value="Chromosome 1"/>
</dbReference>
<proteinExistence type="predicted"/>